<keyword evidence="1" id="KW-0812">Transmembrane</keyword>
<name>A0A2P2QKB2_RHIMU</name>
<protein>
    <submittedName>
        <fullName evidence="2">Uncharacterized protein</fullName>
    </submittedName>
</protein>
<evidence type="ECO:0000256" key="1">
    <source>
        <dbReference type="SAM" id="Phobius"/>
    </source>
</evidence>
<proteinExistence type="predicted"/>
<keyword evidence="1" id="KW-0472">Membrane</keyword>
<keyword evidence="1" id="KW-1133">Transmembrane helix</keyword>
<dbReference type="EMBL" id="GGEC01086833">
    <property type="protein sequence ID" value="MBX67317.1"/>
    <property type="molecule type" value="Transcribed_RNA"/>
</dbReference>
<organism evidence="2">
    <name type="scientific">Rhizophora mucronata</name>
    <name type="common">Asiatic mangrove</name>
    <dbReference type="NCBI Taxonomy" id="61149"/>
    <lineage>
        <taxon>Eukaryota</taxon>
        <taxon>Viridiplantae</taxon>
        <taxon>Streptophyta</taxon>
        <taxon>Embryophyta</taxon>
        <taxon>Tracheophyta</taxon>
        <taxon>Spermatophyta</taxon>
        <taxon>Magnoliopsida</taxon>
        <taxon>eudicotyledons</taxon>
        <taxon>Gunneridae</taxon>
        <taxon>Pentapetalae</taxon>
        <taxon>rosids</taxon>
        <taxon>fabids</taxon>
        <taxon>Malpighiales</taxon>
        <taxon>Rhizophoraceae</taxon>
        <taxon>Rhizophora</taxon>
    </lineage>
</organism>
<feature type="transmembrane region" description="Helical" evidence="1">
    <location>
        <begin position="12"/>
        <end position="37"/>
    </location>
</feature>
<dbReference type="AlphaFoldDB" id="A0A2P2QKB2"/>
<accession>A0A2P2QKB2</accession>
<evidence type="ECO:0000313" key="2">
    <source>
        <dbReference type="EMBL" id="MBX67317.1"/>
    </source>
</evidence>
<sequence length="47" mass="5358">MFVCHNFPFSLVLGFSLFNPLLFFFFPFFLFSLCLGVHMGTEACNSA</sequence>
<reference evidence="2" key="1">
    <citation type="submission" date="2018-02" db="EMBL/GenBank/DDBJ databases">
        <title>Rhizophora mucronata_Transcriptome.</title>
        <authorList>
            <person name="Meera S.P."/>
            <person name="Sreeshan A."/>
            <person name="Augustine A."/>
        </authorList>
    </citation>
    <scope>NUCLEOTIDE SEQUENCE</scope>
    <source>
        <tissue evidence="2">Leaf</tissue>
    </source>
</reference>